<proteinExistence type="predicted"/>
<reference evidence="2" key="1">
    <citation type="submission" date="2022-07" db="EMBL/GenBank/DDBJ databases">
        <title>Genome Sequence of Agrocybe chaxingu.</title>
        <authorList>
            <person name="Buettner E."/>
        </authorList>
    </citation>
    <scope>NUCLEOTIDE SEQUENCE</scope>
    <source>
        <strain evidence="2">MP-N11</strain>
    </source>
</reference>
<dbReference type="Proteomes" id="UP001148786">
    <property type="component" value="Unassembled WGS sequence"/>
</dbReference>
<accession>A0A9W8JPF9</accession>
<feature type="compositionally biased region" description="Low complexity" evidence="1">
    <location>
        <begin position="359"/>
        <end position="368"/>
    </location>
</feature>
<gene>
    <name evidence="2" type="ORF">NLJ89_g11406</name>
</gene>
<evidence type="ECO:0000313" key="3">
    <source>
        <dbReference type="Proteomes" id="UP001148786"/>
    </source>
</evidence>
<feature type="region of interest" description="Disordered" evidence="1">
    <location>
        <begin position="304"/>
        <end position="381"/>
    </location>
</feature>
<dbReference type="OrthoDB" id="3070676at2759"/>
<sequence length="811" mass="90945">MQFYPGPQVLSTASTPPALPFPDGRLGLNDWSLHPQHFSPRLPWLGFCRRQPYPVKKWDSVDPEFVPLNLVFHPTVSNPYLGCLYKPYLDALCNRAKHLGCAVNSYSLQFRISKEQRPNLSRILDPSSRPQFPDPAVLEELCQGVQWFWEDLVPIFTAVQRGIKEMEAWLTMVEFLPRRFDPRAPIPQINRDFIGVYLNGVNPKDGAWLLDIWVLPIHVVHRFIKGVDFPAHPSDRREDYRFIAHATVYQNYCIPEDPVNFPLVNPYLSIFQRYNGPQNYLPVSNSQLQSRFFSSPSMEDHYRSAPWCRPPPAQHCHQSLGKRKRPSVSRDNVHGHTSAPSVLWSVPDESENQPRTTFDSDSSLSRPLPSTPPAPKASESISAMRPNVGKLLVENSISFWVPPPVVHGPGGPTNHGAVETWFHFYETNIDDVDFNTERYSLNADFGAEETVMVLKSRKKHQSTYSGGYKHHTYWDRHNGRQLFFLRPLDTQNNANYDIQKFGFPLPKKKYIRLDNGKPAVLNTSTWAYSDRHPDSLTSLGSCPTIEECRMKKREESLPPYVEDGLNDPDAAEDLLHEIAATAEMETTSLSSLSSSLTEDAVKRIPSLPELPGATDPSGLLDVGSPCYSMPNNVEVKQACSAAVFVEMDPEPEMTPASGASDIATISENEIDVTGVQDTAMPNEVHIAGPDKTPKQLQMDSKAPSNIRIINPNDVVIGSPYVYMTCTLQDISSLVVQINKASQQNCILPLILSIDQDCLLPPASTKRGYLLQFPNMIDAARTCNAILKGSCQETAFQYQFISETGALLIVSS</sequence>
<organism evidence="2 3">
    <name type="scientific">Agrocybe chaxingu</name>
    <dbReference type="NCBI Taxonomy" id="84603"/>
    <lineage>
        <taxon>Eukaryota</taxon>
        <taxon>Fungi</taxon>
        <taxon>Dikarya</taxon>
        <taxon>Basidiomycota</taxon>
        <taxon>Agaricomycotina</taxon>
        <taxon>Agaricomycetes</taxon>
        <taxon>Agaricomycetidae</taxon>
        <taxon>Agaricales</taxon>
        <taxon>Agaricineae</taxon>
        <taxon>Strophariaceae</taxon>
        <taxon>Agrocybe</taxon>
    </lineage>
</organism>
<evidence type="ECO:0000313" key="2">
    <source>
        <dbReference type="EMBL" id="KAJ3490759.1"/>
    </source>
</evidence>
<evidence type="ECO:0000256" key="1">
    <source>
        <dbReference type="SAM" id="MobiDB-lite"/>
    </source>
</evidence>
<protein>
    <submittedName>
        <fullName evidence="2">Uncharacterized protein</fullName>
    </submittedName>
</protein>
<dbReference type="AlphaFoldDB" id="A0A9W8JPF9"/>
<keyword evidence="3" id="KW-1185">Reference proteome</keyword>
<dbReference type="EMBL" id="JANKHO010002597">
    <property type="protein sequence ID" value="KAJ3490759.1"/>
    <property type="molecule type" value="Genomic_DNA"/>
</dbReference>
<comment type="caution">
    <text evidence="2">The sequence shown here is derived from an EMBL/GenBank/DDBJ whole genome shotgun (WGS) entry which is preliminary data.</text>
</comment>
<name>A0A9W8JPF9_9AGAR</name>